<dbReference type="InterPro" id="IPR003305">
    <property type="entry name" value="CenC_carb-bd"/>
</dbReference>
<gene>
    <name evidence="3" type="ORF">MNBD_CHLOROFLEXI01-3627</name>
</gene>
<protein>
    <recommendedName>
        <fullName evidence="2">CBM-cenC domain-containing protein</fullName>
    </recommendedName>
</protein>
<sequence>MGFLTFQQNGVDDEPTVAPAVESATPVVVSESLPATTVPPPTLAPTPETETLPIQNSFENDTSLKNWQTIGGCDLKTIPKEGDTIIPDGEQVLQANNARADCLSFFQDMPVAPVVGETYTLSMWVYDPENKLLPGEITIWGLGSQNDNSSGRPFTAYNQWHCYQTTYTVASAETTILRAEIYLFAKENSTYLFDNAHYLLGKDTGCPDQSPPPLHNSSFEQNGYYPWQGVNNCLFWVEEDAILAEDGSGLLKLQKSGDECEGVYQAVNGIFTAGKIYRFRAWVRHPLPGSWSGELLLRSSSDQFATTSFSLNGETDWQCVETAIVFAEEMRGGVRADIRFHTPNDIEYQVDNTLLTPIPSPLP</sequence>
<dbReference type="Gene3D" id="2.60.120.260">
    <property type="entry name" value="Galactose-binding domain-like"/>
    <property type="match status" value="2"/>
</dbReference>
<evidence type="ECO:0000256" key="1">
    <source>
        <dbReference type="ARBA" id="ARBA00022801"/>
    </source>
</evidence>
<feature type="domain" description="CBM-cenC" evidence="2">
    <location>
        <begin position="55"/>
        <end position="189"/>
    </location>
</feature>
<name>A0A3B0V4G5_9ZZZZ</name>
<dbReference type="GO" id="GO:0016798">
    <property type="term" value="F:hydrolase activity, acting on glycosyl bonds"/>
    <property type="evidence" value="ECO:0007669"/>
    <property type="project" value="InterPro"/>
</dbReference>
<dbReference type="InterPro" id="IPR008979">
    <property type="entry name" value="Galactose-bd-like_sf"/>
</dbReference>
<accession>A0A3B0V4G5</accession>
<organism evidence="3">
    <name type="scientific">hydrothermal vent metagenome</name>
    <dbReference type="NCBI Taxonomy" id="652676"/>
    <lineage>
        <taxon>unclassified sequences</taxon>
        <taxon>metagenomes</taxon>
        <taxon>ecological metagenomes</taxon>
    </lineage>
</organism>
<dbReference type="EMBL" id="UOEU01000276">
    <property type="protein sequence ID" value="VAW31719.1"/>
    <property type="molecule type" value="Genomic_DNA"/>
</dbReference>
<evidence type="ECO:0000313" key="3">
    <source>
        <dbReference type="EMBL" id="VAW31719.1"/>
    </source>
</evidence>
<evidence type="ECO:0000259" key="2">
    <source>
        <dbReference type="Pfam" id="PF02018"/>
    </source>
</evidence>
<reference evidence="3" key="1">
    <citation type="submission" date="2018-06" db="EMBL/GenBank/DDBJ databases">
        <authorList>
            <person name="Zhirakovskaya E."/>
        </authorList>
    </citation>
    <scope>NUCLEOTIDE SEQUENCE</scope>
</reference>
<dbReference type="AlphaFoldDB" id="A0A3B0V4G5"/>
<proteinExistence type="predicted"/>
<dbReference type="Pfam" id="PF02018">
    <property type="entry name" value="CBM_4_9"/>
    <property type="match status" value="1"/>
</dbReference>
<dbReference type="SUPFAM" id="SSF49785">
    <property type="entry name" value="Galactose-binding domain-like"/>
    <property type="match status" value="2"/>
</dbReference>
<keyword evidence="1" id="KW-0378">Hydrolase</keyword>